<protein>
    <submittedName>
        <fullName evidence="2">Bifunctional RNase H/acid phosphatase</fullName>
    </submittedName>
</protein>
<dbReference type="PANTHER" id="PTHR48100:SF1">
    <property type="entry name" value="HISTIDINE PHOSPHATASE FAMILY PROTEIN-RELATED"/>
    <property type="match status" value="1"/>
</dbReference>
<dbReference type="Gene3D" id="3.40.50.1240">
    <property type="entry name" value="Phosphoglycerate mutase-like"/>
    <property type="match status" value="1"/>
</dbReference>
<evidence type="ECO:0000256" key="1">
    <source>
        <dbReference type="SAM" id="MobiDB-lite"/>
    </source>
</evidence>
<gene>
    <name evidence="2" type="ORF">RUM8411_02247</name>
</gene>
<proteinExistence type="predicted"/>
<name>A0A1X6ZC58_9RHOB</name>
<keyword evidence="3" id="KW-1185">Reference proteome</keyword>
<dbReference type="Pfam" id="PF00300">
    <property type="entry name" value="His_Phos_1"/>
    <property type="match status" value="1"/>
</dbReference>
<dbReference type="Proteomes" id="UP000193778">
    <property type="component" value="Unassembled WGS sequence"/>
</dbReference>
<dbReference type="CDD" id="cd07067">
    <property type="entry name" value="HP_PGM_like"/>
    <property type="match status" value="1"/>
</dbReference>
<evidence type="ECO:0000313" key="3">
    <source>
        <dbReference type="Proteomes" id="UP000193778"/>
    </source>
</evidence>
<evidence type="ECO:0000313" key="2">
    <source>
        <dbReference type="EMBL" id="SLN47412.1"/>
    </source>
</evidence>
<feature type="region of interest" description="Disordered" evidence="1">
    <location>
        <begin position="1"/>
        <end position="20"/>
    </location>
</feature>
<organism evidence="2 3">
    <name type="scientific">Ruegeria meonggei</name>
    <dbReference type="NCBI Taxonomy" id="1446476"/>
    <lineage>
        <taxon>Bacteria</taxon>
        <taxon>Pseudomonadati</taxon>
        <taxon>Pseudomonadota</taxon>
        <taxon>Alphaproteobacteria</taxon>
        <taxon>Rhodobacterales</taxon>
        <taxon>Roseobacteraceae</taxon>
        <taxon>Ruegeria</taxon>
    </lineage>
</organism>
<accession>A0A1X6ZC58</accession>
<dbReference type="InterPro" id="IPR013078">
    <property type="entry name" value="His_Pase_superF_clade-1"/>
</dbReference>
<sequence length="216" mass="24115">MSHITLVRHGQANTEARDEESYDKLSDLGHQQARWLGAHLQFTRTHFPRVFCGTLIRHRETASSMGLPDPICDPRLNEIEYFTIAKLFEEQHGVTIPTDREAFVDHLPQTFTAWARGEIDNTPETFEQFETRVSAALQDIGTDGGPAIVVTSGGLISMVVRQAMGLDIPSMSRVALAIMNTSMHRLHPIGPQLSPVLFNAVPHLEAPDRQFAQTHL</sequence>
<dbReference type="SMART" id="SM00855">
    <property type="entry name" value="PGAM"/>
    <property type="match status" value="1"/>
</dbReference>
<dbReference type="GO" id="GO:0016791">
    <property type="term" value="F:phosphatase activity"/>
    <property type="evidence" value="ECO:0007669"/>
    <property type="project" value="TreeGrafter"/>
</dbReference>
<dbReference type="OrthoDB" id="280692at2"/>
<dbReference type="AlphaFoldDB" id="A0A1X6ZC58"/>
<dbReference type="SUPFAM" id="SSF53254">
    <property type="entry name" value="Phosphoglycerate mutase-like"/>
    <property type="match status" value="1"/>
</dbReference>
<dbReference type="PANTHER" id="PTHR48100">
    <property type="entry name" value="BROAD-SPECIFICITY PHOSPHATASE YOR283W-RELATED"/>
    <property type="match status" value="1"/>
</dbReference>
<dbReference type="RefSeq" id="WP_085822744.1">
    <property type="nucleotide sequence ID" value="NZ_FWFP01000005.1"/>
</dbReference>
<dbReference type="InterPro" id="IPR050275">
    <property type="entry name" value="PGM_Phosphatase"/>
</dbReference>
<dbReference type="InterPro" id="IPR029033">
    <property type="entry name" value="His_PPase_superfam"/>
</dbReference>
<reference evidence="3" key="1">
    <citation type="submission" date="2017-03" db="EMBL/GenBank/DDBJ databases">
        <authorList>
            <person name="Rodrigo-Torres L."/>
            <person name="Arahal R.D."/>
            <person name="Lucena T."/>
        </authorList>
    </citation>
    <scope>NUCLEOTIDE SEQUENCE [LARGE SCALE GENOMIC DNA]</scope>
    <source>
        <strain evidence="3">CECT 8411</strain>
    </source>
</reference>
<dbReference type="GO" id="GO:0005737">
    <property type="term" value="C:cytoplasm"/>
    <property type="evidence" value="ECO:0007669"/>
    <property type="project" value="TreeGrafter"/>
</dbReference>
<dbReference type="EMBL" id="FWFP01000005">
    <property type="protein sequence ID" value="SLN47412.1"/>
    <property type="molecule type" value="Genomic_DNA"/>
</dbReference>